<dbReference type="EMBL" id="JABBGC010000001">
    <property type="protein sequence ID" value="NML38103.1"/>
    <property type="molecule type" value="Genomic_DNA"/>
</dbReference>
<keyword evidence="1" id="KW-0732">Signal</keyword>
<evidence type="ECO:0000313" key="2">
    <source>
        <dbReference type="EMBL" id="NML38103.1"/>
    </source>
</evidence>
<evidence type="ECO:0000313" key="3">
    <source>
        <dbReference type="Proteomes" id="UP000583266"/>
    </source>
</evidence>
<dbReference type="AlphaFoldDB" id="A0A848GMT4"/>
<protein>
    <submittedName>
        <fullName evidence="2">Uncharacterized protein</fullName>
    </submittedName>
</protein>
<dbReference type="Proteomes" id="UP000583266">
    <property type="component" value="Unassembled WGS sequence"/>
</dbReference>
<name>A0A848GMT4_9BACT</name>
<dbReference type="PROSITE" id="PS51257">
    <property type="entry name" value="PROKAR_LIPOPROTEIN"/>
    <property type="match status" value="1"/>
</dbReference>
<keyword evidence="3" id="KW-1185">Reference proteome</keyword>
<proteinExistence type="predicted"/>
<gene>
    <name evidence="2" type="ORF">HHL17_12935</name>
</gene>
<evidence type="ECO:0000256" key="1">
    <source>
        <dbReference type="SAM" id="SignalP"/>
    </source>
</evidence>
<organism evidence="2 3">
    <name type="scientific">Chitinophaga fulva</name>
    <dbReference type="NCBI Taxonomy" id="2728842"/>
    <lineage>
        <taxon>Bacteria</taxon>
        <taxon>Pseudomonadati</taxon>
        <taxon>Bacteroidota</taxon>
        <taxon>Chitinophagia</taxon>
        <taxon>Chitinophagales</taxon>
        <taxon>Chitinophagaceae</taxon>
        <taxon>Chitinophaga</taxon>
    </lineage>
</organism>
<feature type="chain" id="PRO_5032886399" evidence="1">
    <location>
        <begin position="24"/>
        <end position="163"/>
    </location>
</feature>
<feature type="signal peptide" evidence="1">
    <location>
        <begin position="1"/>
        <end position="23"/>
    </location>
</feature>
<sequence>MLSNKRTRLYAVALMLLSIGWTACSQGPLKGFSVNGREHRSDYIPIKVKKGRKKIHPSMLFNEAMRDYWITRKCFPATLQQFEYSGDKARRAVKDMRESGFTHLEIGYSLLDSMEVFFRHKPVFNPVIDDASLAVDASGKFIYTAKDSSVFNITKLDRGLFTR</sequence>
<comment type="caution">
    <text evidence="2">The sequence shown here is derived from an EMBL/GenBank/DDBJ whole genome shotgun (WGS) entry which is preliminary data.</text>
</comment>
<accession>A0A848GMT4</accession>
<reference evidence="2 3" key="1">
    <citation type="submission" date="2020-04" db="EMBL/GenBank/DDBJ databases">
        <title>Chitinophaga sp. G-6-1-13 sp. nov., isolated from soil.</title>
        <authorList>
            <person name="Dahal R.H."/>
            <person name="Chaudhary D.K."/>
        </authorList>
    </citation>
    <scope>NUCLEOTIDE SEQUENCE [LARGE SCALE GENOMIC DNA]</scope>
    <source>
        <strain evidence="2 3">G-6-1-13</strain>
    </source>
</reference>
<dbReference type="RefSeq" id="WP_169225127.1">
    <property type="nucleotide sequence ID" value="NZ_JABBGC010000001.1"/>
</dbReference>